<feature type="transmembrane region" description="Helical" evidence="8">
    <location>
        <begin position="269"/>
        <end position="287"/>
    </location>
</feature>
<dbReference type="AlphaFoldDB" id="R4KM49"/>
<feature type="transmembrane region" description="Helical" evidence="8">
    <location>
        <begin position="65"/>
        <end position="85"/>
    </location>
</feature>
<dbReference type="Pfam" id="PF07690">
    <property type="entry name" value="MFS_1"/>
    <property type="match status" value="2"/>
</dbReference>
<feature type="transmembrane region" description="Helical" evidence="8">
    <location>
        <begin position="235"/>
        <end position="257"/>
    </location>
</feature>
<organism evidence="10 11">
    <name type="scientific">Desulfoscipio gibsoniae DSM 7213</name>
    <dbReference type="NCBI Taxonomy" id="767817"/>
    <lineage>
        <taxon>Bacteria</taxon>
        <taxon>Bacillati</taxon>
        <taxon>Bacillota</taxon>
        <taxon>Clostridia</taxon>
        <taxon>Eubacteriales</taxon>
        <taxon>Desulfallaceae</taxon>
        <taxon>Desulfoscipio</taxon>
    </lineage>
</organism>
<feature type="transmembrane region" description="Helical" evidence="8">
    <location>
        <begin position="33"/>
        <end position="53"/>
    </location>
</feature>
<reference evidence="10 11" key="1">
    <citation type="submission" date="2012-01" db="EMBL/GenBank/DDBJ databases">
        <title>Complete sequence of Desulfotomaculum gibsoniae DSM 7213.</title>
        <authorList>
            <consortium name="US DOE Joint Genome Institute"/>
            <person name="Lucas S."/>
            <person name="Han J."/>
            <person name="Lapidus A."/>
            <person name="Cheng J.-F."/>
            <person name="Goodwin L."/>
            <person name="Pitluck S."/>
            <person name="Peters L."/>
            <person name="Ovchinnikova G."/>
            <person name="Teshima H."/>
            <person name="Detter J.C."/>
            <person name="Han C."/>
            <person name="Tapia R."/>
            <person name="Land M."/>
            <person name="Hauser L."/>
            <person name="Kyrpides N."/>
            <person name="Ivanova N."/>
            <person name="Pagani I."/>
            <person name="Parshina S."/>
            <person name="Plugge C."/>
            <person name="Muyzer G."/>
            <person name="Kuever J."/>
            <person name="Ivanova A."/>
            <person name="Nazina T."/>
            <person name="Klenk H.-P."/>
            <person name="Brambilla E."/>
            <person name="Spring S."/>
            <person name="Stams A.F."/>
            <person name="Woyke T."/>
        </authorList>
    </citation>
    <scope>NUCLEOTIDE SEQUENCE [LARGE SCALE GENOMIC DNA]</scope>
    <source>
        <strain evidence="10 11">DSM 7213</strain>
    </source>
</reference>
<dbReference type="InterPro" id="IPR036259">
    <property type="entry name" value="MFS_trans_sf"/>
</dbReference>
<protein>
    <submittedName>
        <fullName evidence="10">Arabinose efflux permease family protein</fullName>
    </submittedName>
</protein>
<dbReference type="STRING" id="767817.Desgi_1193"/>
<dbReference type="Gene3D" id="1.20.1250.20">
    <property type="entry name" value="MFS general substrate transporter like domains"/>
    <property type="match status" value="1"/>
</dbReference>
<dbReference type="OrthoDB" id="63984at2"/>
<feature type="transmembrane region" description="Helical" evidence="8">
    <location>
        <begin position="122"/>
        <end position="144"/>
    </location>
</feature>
<feature type="transmembrane region" description="Helical" evidence="8">
    <location>
        <begin position="323"/>
        <end position="345"/>
    </location>
</feature>
<feature type="transmembrane region" description="Helical" evidence="8">
    <location>
        <begin position="388"/>
        <end position="408"/>
    </location>
</feature>
<keyword evidence="4" id="KW-1003">Cell membrane</keyword>
<keyword evidence="11" id="KW-1185">Reference proteome</keyword>
<feature type="domain" description="Major facilitator superfamily (MFS) profile" evidence="9">
    <location>
        <begin position="31"/>
        <end position="412"/>
    </location>
</feature>
<evidence type="ECO:0000256" key="3">
    <source>
        <dbReference type="ARBA" id="ARBA00022448"/>
    </source>
</evidence>
<keyword evidence="7 8" id="KW-0472">Membrane</keyword>
<dbReference type="PANTHER" id="PTHR43271:SF1">
    <property type="entry name" value="INNER MEMBRANE TRANSPORT PROTEIN YNFM"/>
    <property type="match status" value="1"/>
</dbReference>
<evidence type="ECO:0000259" key="9">
    <source>
        <dbReference type="PROSITE" id="PS50850"/>
    </source>
</evidence>
<dbReference type="GO" id="GO:0005886">
    <property type="term" value="C:plasma membrane"/>
    <property type="evidence" value="ECO:0007669"/>
    <property type="project" value="UniProtKB-SubCell"/>
</dbReference>
<dbReference type="CDD" id="cd17324">
    <property type="entry name" value="MFS_NepI_like"/>
    <property type="match status" value="1"/>
</dbReference>
<dbReference type="InterPro" id="IPR011701">
    <property type="entry name" value="MFS"/>
</dbReference>
<keyword evidence="5 8" id="KW-0812">Transmembrane</keyword>
<dbReference type="eggNOG" id="COG2814">
    <property type="taxonomic scope" value="Bacteria"/>
</dbReference>
<feature type="transmembrane region" description="Helical" evidence="8">
    <location>
        <begin position="97"/>
        <end position="116"/>
    </location>
</feature>
<keyword evidence="6 8" id="KW-1133">Transmembrane helix</keyword>
<dbReference type="PROSITE" id="PS50850">
    <property type="entry name" value="MFS"/>
    <property type="match status" value="1"/>
</dbReference>
<dbReference type="HOGENOM" id="CLU_001265_19_3_9"/>
<evidence type="ECO:0000256" key="7">
    <source>
        <dbReference type="ARBA" id="ARBA00023136"/>
    </source>
</evidence>
<feature type="transmembrane region" description="Helical" evidence="8">
    <location>
        <begin position="185"/>
        <end position="205"/>
    </location>
</feature>
<feature type="transmembrane region" description="Helical" evidence="8">
    <location>
        <begin position="151"/>
        <end position="173"/>
    </location>
</feature>
<dbReference type="PANTHER" id="PTHR43271">
    <property type="entry name" value="BLL2771 PROTEIN"/>
    <property type="match status" value="1"/>
</dbReference>
<keyword evidence="3" id="KW-0813">Transport</keyword>
<dbReference type="SUPFAM" id="SSF103473">
    <property type="entry name" value="MFS general substrate transporter"/>
    <property type="match status" value="1"/>
</dbReference>
<evidence type="ECO:0000256" key="6">
    <source>
        <dbReference type="ARBA" id="ARBA00022989"/>
    </source>
</evidence>
<feature type="transmembrane region" description="Helical" evidence="8">
    <location>
        <begin position="299"/>
        <end position="317"/>
    </location>
</feature>
<gene>
    <name evidence="10" type="ORF">Desgi_1193</name>
</gene>
<dbReference type="RefSeq" id="WP_006523731.1">
    <property type="nucleotide sequence ID" value="NC_021184.1"/>
</dbReference>
<dbReference type="KEGG" id="dgi:Desgi_1193"/>
<dbReference type="GO" id="GO:0022857">
    <property type="term" value="F:transmembrane transporter activity"/>
    <property type="evidence" value="ECO:0007669"/>
    <property type="project" value="InterPro"/>
</dbReference>
<dbReference type="Proteomes" id="UP000013520">
    <property type="component" value="Chromosome"/>
</dbReference>
<dbReference type="InterPro" id="IPR020846">
    <property type="entry name" value="MFS_dom"/>
</dbReference>
<sequence length="419" mass="44964">MARLSNDYSFNVQTTAPGQRFLPGTAGFRRASLALFIASFLTFANLYLTQPLLPLLVDEFGVSPAASSLTISLAIFSLGVAMLFWGTISDAVGRRPVMFWTMALAAVPVLLAPFISSFNQLLLIRIAQGFLLAGLPSVAMAYLGEEFDSRALGLAVGLYISGNSVGGMGGRVISGIMAESYSWRVSFMVMGIIGVVGVILFYYLLPPSTHFKPRSAGLRTAVVAMWSHIKNVTLLKGYGIAFFSMFCFVGIFNYITFRLSAAPYNLSPAAVGWLFMTYLAGTVSSTLSGRFIDVAGSRLAVVLGALIALCGVVVLLLPSLWIIVIGLLTFCFGFFAVHAAASAWVNKQARQSKASAMGLYLVCYYVGGSFGSTGLGFLWHYWSWPGVTAGLVIALVIVLLLGLSLQAAREQVSKIYSRI</sequence>
<evidence type="ECO:0000256" key="4">
    <source>
        <dbReference type="ARBA" id="ARBA00022475"/>
    </source>
</evidence>
<comment type="subcellular location">
    <subcellularLocation>
        <location evidence="1">Cell membrane</location>
        <topology evidence="1">Multi-pass membrane protein</topology>
    </subcellularLocation>
</comment>
<evidence type="ECO:0000256" key="2">
    <source>
        <dbReference type="ARBA" id="ARBA00008335"/>
    </source>
</evidence>
<feature type="transmembrane region" description="Helical" evidence="8">
    <location>
        <begin position="357"/>
        <end position="382"/>
    </location>
</feature>
<evidence type="ECO:0000313" key="11">
    <source>
        <dbReference type="Proteomes" id="UP000013520"/>
    </source>
</evidence>
<evidence type="ECO:0000256" key="1">
    <source>
        <dbReference type="ARBA" id="ARBA00004651"/>
    </source>
</evidence>
<evidence type="ECO:0000256" key="8">
    <source>
        <dbReference type="SAM" id="Phobius"/>
    </source>
</evidence>
<evidence type="ECO:0000313" key="10">
    <source>
        <dbReference type="EMBL" id="AGL00716.1"/>
    </source>
</evidence>
<proteinExistence type="inferred from homology"/>
<name>R4KM49_9FIRM</name>
<accession>R4KM49</accession>
<dbReference type="EMBL" id="CP003273">
    <property type="protein sequence ID" value="AGL00716.1"/>
    <property type="molecule type" value="Genomic_DNA"/>
</dbReference>
<comment type="similarity">
    <text evidence="2">Belongs to the major facilitator superfamily.</text>
</comment>
<evidence type="ECO:0000256" key="5">
    <source>
        <dbReference type="ARBA" id="ARBA00022692"/>
    </source>
</evidence>